<reference evidence="2 3" key="1">
    <citation type="submission" date="2020-11" db="EMBL/GenBank/DDBJ databases">
        <title>Description of Pontivivens ytuae sp. nov. isolated from deep sea sediment of Mariana Trench.</title>
        <authorList>
            <person name="Wang Z."/>
            <person name="Sun Q.-L."/>
            <person name="Xu X.-D."/>
            <person name="Tang Y.-Z."/>
            <person name="Zhang J."/>
        </authorList>
    </citation>
    <scope>NUCLEOTIDE SEQUENCE [LARGE SCALE GENOMIC DNA]</scope>
    <source>
        <strain evidence="2 3">MT2928</strain>
    </source>
</reference>
<dbReference type="RefSeq" id="WP_196101553.1">
    <property type="nucleotide sequence ID" value="NZ_CP064942.1"/>
</dbReference>
<dbReference type="AlphaFoldDB" id="A0A7S9LNH3"/>
<proteinExistence type="predicted"/>
<accession>A0A7S9LNH3</accession>
<protein>
    <recommendedName>
        <fullName evidence="1">Anti-sigma factor NepR domain-containing protein</fullName>
    </recommendedName>
</protein>
<keyword evidence="3" id="KW-1185">Reference proteome</keyword>
<sequence>MSEDEKEKVTSTSEKRIESHLKQVYEQSMQEPMSDKLAELVAQLRKEGAKADG</sequence>
<dbReference type="KEGG" id="poz:I0K15_10925"/>
<name>A0A7S9LNH3_9RHOB</name>
<feature type="domain" description="Anti-sigma factor NepR" evidence="1">
    <location>
        <begin position="15"/>
        <end position="46"/>
    </location>
</feature>
<evidence type="ECO:0000259" key="1">
    <source>
        <dbReference type="Pfam" id="PF18557"/>
    </source>
</evidence>
<dbReference type="InterPro" id="IPR041649">
    <property type="entry name" value="NepR"/>
</dbReference>
<dbReference type="Proteomes" id="UP000594800">
    <property type="component" value="Chromosome"/>
</dbReference>
<organism evidence="2 3">
    <name type="scientific">Pontivivens ytuae</name>
    <dbReference type="NCBI Taxonomy" id="2789856"/>
    <lineage>
        <taxon>Bacteria</taxon>
        <taxon>Pseudomonadati</taxon>
        <taxon>Pseudomonadota</taxon>
        <taxon>Alphaproteobacteria</taxon>
        <taxon>Rhodobacterales</taxon>
        <taxon>Paracoccaceae</taxon>
        <taxon>Pontivivens</taxon>
    </lineage>
</organism>
<gene>
    <name evidence="2" type="ORF">I0K15_10925</name>
</gene>
<evidence type="ECO:0000313" key="2">
    <source>
        <dbReference type="EMBL" id="QPH52339.1"/>
    </source>
</evidence>
<dbReference type="Pfam" id="PF18557">
    <property type="entry name" value="NepR"/>
    <property type="match status" value="1"/>
</dbReference>
<evidence type="ECO:0000313" key="3">
    <source>
        <dbReference type="Proteomes" id="UP000594800"/>
    </source>
</evidence>
<dbReference type="EMBL" id="CP064942">
    <property type="protein sequence ID" value="QPH52339.1"/>
    <property type="molecule type" value="Genomic_DNA"/>
</dbReference>